<evidence type="ECO:0008006" key="10">
    <source>
        <dbReference type="Google" id="ProtNLM"/>
    </source>
</evidence>
<dbReference type="OMA" id="WTENDLD"/>
<evidence type="ECO:0000313" key="7">
    <source>
        <dbReference type="EMBL" id="KLU88220.1"/>
    </source>
</evidence>
<dbReference type="PANTHER" id="PTHR23502:SF68">
    <property type="entry name" value="MULTIDRUG TRANSPORTER, PUTATIVE (AFU_ORTHOLOGUE AFUA_3G01120)-RELATED"/>
    <property type="match status" value="1"/>
</dbReference>
<evidence type="ECO:0000256" key="3">
    <source>
        <dbReference type="ARBA" id="ARBA00022692"/>
    </source>
</evidence>
<evidence type="ECO:0000256" key="4">
    <source>
        <dbReference type="ARBA" id="ARBA00022989"/>
    </source>
</evidence>
<dbReference type="InterPro" id="IPR036259">
    <property type="entry name" value="MFS_trans_sf"/>
</dbReference>
<evidence type="ECO:0000313" key="9">
    <source>
        <dbReference type="Proteomes" id="UP000011715"/>
    </source>
</evidence>
<gene>
    <name evidence="7" type="ORF">MAPG_07207</name>
</gene>
<evidence type="ECO:0000256" key="2">
    <source>
        <dbReference type="ARBA" id="ARBA00008335"/>
    </source>
</evidence>
<evidence type="ECO:0000256" key="6">
    <source>
        <dbReference type="SAM" id="Phobius"/>
    </source>
</evidence>
<sequence>MYGWGIDGGVHWMLPLVGTAITGFGSILIFAGIQTYLVDAFEEYAASAVGANAVLRGLAGALLPLSGLGLYRVLGWGYGSCV</sequence>
<dbReference type="SUPFAM" id="SSF103473">
    <property type="entry name" value="MFS general substrate transporter"/>
    <property type="match status" value="1"/>
</dbReference>
<protein>
    <recommendedName>
        <fullName evidence="10">Major facilitator superfamily (MFS) profile domain-containing protein</fullName>
    </recommendedName>
</protein>
<proteinExistence type="inferred from homology"/>
<reference evidence="9" key="2">
    <citation type="submission" date="2010-05" db="EMBL/GenBank/DDBJ databases">
        <title>The genome sequence of Magnaporthe poae strain ATCC 64411.</title>
        <authorList>
            <person name="Ma L.-J."/>
            <person name="Dead R."/>
            <person name="Young S."/>
            <person name="Zeng Q."/>
            <person name="Koehrsen M."/>
            <person name="Alvarado L."/>
            <person name="Berlin A."/>
            <person name="Chapman S.B."/>
            <person name="Chen Z."/>
            <person name="Freedman E."/>
            <person name="Gellesch M."/>
            <person name="Goldberg J."/>
            <person name="Griggs A."/>
            <person name="Gujja S."/>
            <person name="Heilman E.R."/>
            <person name="Heiman D."/>
            <person name="Hepburn T."/>
            <person name="Howarth C."/>
            <person name="Jen D."/>
            <person name="Larson L."/>
            <person name="Mehta T."/>
            <person name="Neiman D."/>
            <person name="Pearson M."/>
            <person name="Roberts A."/>
            <person name="Saif S."/>
            <person name="Shea T."/>
            <person name="Shenoy N."/>
            <person name="Sisk P."/>
            <person name="Stolte C."/>
            <person name="Sykes S."/>
            <person name="Walk T."/>
            <person name="White J."/>
            <person name="Yandava C."/>
            <person name="Haas B."/>
            <person name="Nusbaum C."/>
            <person name="Birren B."/>
        </authorList>
    </citation>
    <scope>NUCLEOTIDE SEQUENCE [LARGE SCALE GENOMIC DNA]</scope>
    <source>
        <strain evidence="9">ATCC 64411 / 73-15</strain>
    </source>
</reference>
<dbReference type="EMBL" id="ADBL01001741">
    <property type="status" value="NOT_ANNOTATED_CDS"/>
    <property type="molecule type" value="Genomic_DNA"/>
</dbReference>
<dbReference type="GO" id="GO:0022857">
    <property type="term" value="F:transmembrane transporter activity"/>
    <property type="evidence" value="ECO:0007669"/>
    <property type="project" value="TreeGrafter"/>
</dbReference>
<dbReference type="eggNOG" id="KOG0255">
    <property type="taxonomic scope" value="Eukaryota"/>
</dbReference>
<reference evidence="7" key="1">
    <citation type="submission" date="2010-05" db="EMBL/GenBank/DDBJ databases">
        <title>The Genome Sequence of Magnaporthe poae strain ATCC 64411.</title>
        <authorList>
            <consortium name="The Broad Institute Genome Sequencing Platform"/>
            <consortium name="Broad Institute Genome Sequencing Center for Infectious Disease"/>
            <person name="Ma L.-J."/>
            <person name="Dead R."/>
            <person name="Young S."/>
            <person name="Zeng Q."/>
            <person name="Koehrsen M."/>
            <person name="Alvarado L."/>
            <person name="Berlin A."/>
            <person name="Chapman S.B."/>
            <person name="Chen Z."/>
            <person name="Freedman E."/>
            <person name="Gellesch M."/>
            <person name="Goldberg J."/>
            <person name="Griggs A."/>
            <person name="Gujja S."/>
            <person name="Heilman E.R."/>
            <person name="Heiman D."/>
            <person name="Hepburn T."/>
            <person name="Howarth C."/>
            <person name="Jen D."/>
            <person name="Larson L."/>
            <person name="Mehta T."/>
            <person name="Neiman D."/>
            <person name="Pearson M."/>
            <person name="Roberts A."/>
            <person name="Saif S."/>
            <person name="Shea T."/>
            <person name="Shenoy N."/>
            <person name="Sisk P."/>
            <person name="Stolte C."/>
            <person name="Sykes S."/>
            <person name="Walk T."/>
            <person name="White J."/>
            <person name="Yandava C."/>
            <person name="Haas B."/>
            <person name="Nusbaum C."/>
            <person name="Birren B."/>
        </authorList>
    </citation>
    <scope>NUCLEOTIDE SEQUENCE</scope>
    <source>
        <strain evidence="7">ATCC 64411</strain>
    </source>
</reference>
<dbReference type="AlphaFoldDB" id="A0A0C4E420"/>
<reference evidence="8" key="4">
    <citation type="journal article" date="2015" name="G3 (Bethesda)">
        <title>Genome sequences of three phytopathogenic species of the Magnaporthaceae family of fungi.</title>
        <authorList>
            <person name="Okagaki L.H."/>
            <person name="Nunes C.C."/>
            <person name="Sailsbery J."/>
            <person name="Clay B."/>
            <person name="Brown D."/>
            <person name="John T."/>
            <person name="Oh Y."/>
            <person name="Young N."/>
            <person name="Fitzgerald M."/>
            <person name="Haas B.J."/>
            <person name="Zeng Q."/>
            <person name="Young S."/>
            <person name="Adiconis X."/>
            <person name="Fan L."/>
            <person name="Levin J.Z."/>
            <person name="Mitchell T.K."/>
            <person name="Okubara P.A."/>
            <person name="Farman M.L."/>
            <person name="Kohn L.M."/>
            <person name="Birren B."/>
            <person name="Ma L.-J."/>
            <person name="Dean R.A."/>
        </authorList>
    </citation>
    <scope>NUCLEOTIDE SEQUENCE</scope>
    <source>
        <strain evidence="8">ATCC 64411 / 73-15</strain>
    </source>
</reference>
<keyword evidence="5 6" id="KW-0472">Membrane</keyword>
<reference evidence="8" key="5">
    <citation type="submission" date="2015-06" db="UniProtKB">
        <authorList>
            <consortium name="EnsemblFungi"/>
        </authorList>
    </citation>
    <scope>IDENTIFICATION</scope>
    <source>
        <strain evidence="8">ATCC 64411</strain>
    </source>
</reference>
<keyword evidence="3 6" id="KW-0812">Transmembrane</keyword>
<keyword evidence="9" id="KW-1185">Reference proteome</keyword>
<organism evidence="8 9">
    <name type="scientific">Magnaporthiopsis poae (strain ATCC 64411 / 73-15)</name>
    <name type="common">Kentucky bluegrass fungus</name>
    <name type="synonym">Magnaporthe poae</name>
    <dbReference type="NCBI Taxonomy" id="644358"/>
    <lineage>
        <taxon>Eukaryota</taxon>
        <taxon>Fungi</taxon>
        <taxon>Dikarya</taxon>
        <taxon>Ascomycota</taxon>
        <taxon>Pezizomycotina</taxon>
        <taxon>Sordariomycetes</taxon>
        <taxon>Sordariomycetidae</taxon>
        <taxon>Magnaporthales</taxon>
        <taxon>Magnaporthaceae</taxon>
        <taxon>Magnaporthiopsis</taxon>
    </lineage>
</organism>
<dbReference type="STRING" id="644358.A0A0C4E420"/>
<dbReference type="Proteomes" id="UP000011715">
    <property type="component" value="Unassembled WGS sequence"/>
</dbReference>
<keyword evidence="4 6" id="KW-1133">Transmembrane helix</keyword>
<dbReference type="GO" id="GO:0016020">
    <property type="term" value="C:membrane"/>
    <property type="evidence" value="ECO:0007669"/>
    <property type="project" value="UniProtKB-SubCell"/>
</dbReference>
<accession>A0A0C4E420</accession>
<dbReference type="OrthoDB" id="5296287at2759"/>
<dbReference type="PANTHER" id="PTHR23502">
    <property type="entry name" value="MAJOR FACILITATOR SUPERFAMILY"/>
    <property type="match status" value="1"/>
</dbReference>
<dbReference type="VEuPathDB" id="FungiDB:MAPG_07207"/>
<evidence type="ECO:0000313" key="8">
    <source>
        <dbReference type="EnsemblFungi" id="MAPG_07207T0"/>
    </source>
</evidence>
<dbReference type="EMBL" id="GL876971">
    <property type="protein sequence ID" value="KLU88220.1"/>
    <property type="molecule type" value="Genomic_DNA"/>
</dbReference>
<feature type="transmembrane region" description="Helical" evidence="6">
    <location>
        <begin position="53"/>
        <end position="74"/>
    </location>
</feature>
<dbReference type="EnsemblFungi" id="MAPG_07207T0">
    <property type="protein sequence ID" value="MAPG_07207T0"/>
    <property type="gene ID" value="MAPG_07207"/>
</dbReference>
<comment type="subcellular location">
    <subcellularLocation>
        <location evidence="1">Membrane</location>
        <topology evidence="1">Multi-pass membrane protein</topology>
    </subcellularLocation>
</comment>
<evidence type="ECO:0000256" key="5">
    <source>
        <dbReference type="ARBA" id="ARBA00023136"/>
    </source>
</evidence>
<reference evidence="7" key="3">
    <citation type="submission" date="2011-03" db="EMBL/GenBank/DDBJ databases">
        <title>Annotation of Magnaporthe poae ATCC 64411.</title>
        <authorList>
            <person name="Ma L.-J."/>
            <person name="Dead R."/>
            <person name="Young S.K."/>
            <person name="Zeng Q."/>
            <person name="Gargeya S."/>
            <person name="Fitzgerald M."/>
            <person name="Haas B."/>
            <person name="Abouelleil A."/>
            <person name="Alvarado L."/>
            <person name="Arachchi H.M."/>
            <person name="Berlin A."/>
            <person name="Brown A."/>
            <person name="Chapman S.B."/>
            <person name="Chen Z."/>
            <person name="Dunbar C."/>
            <person name="Freedman E."/>
            <person name="Gearin G."/>
            <person name="Gellesch M."/>
            <person name="Goldberg J."/>
            <person name="Griggs A."/>
            <person name="Gujja S."/>
            <person name="Heiman D."/>
            <person name="Howarth C."/>
            <person name="Larson L."/>
            <person name="Lui A."/>
            <person name="MacDonald P.J.P."/>
            <person name="Mehta T."/>
            <person name="Montmayeur A."/>
            <person name="Murphy C."/>
            <person name="Neiman D."/>
            <person name="Pearson M."/>
            <person name="Priest M."/>
            <person name="Roberts A."/>
            <person name="Saif S."/>
            <person name="Shea T."/>
            <person name="Shenoy N."/>
            <person name="Sisk P."/>
            <person name="Stolte C."/>
            <person name="Sykes S."/>
            <person name="Yandava C."/>
            <person name="Wortman J."/>
            <person name="Nusbaum C."/>
            <person name="Birren B."/>
        </authorList>
    </citation>
    <scope>NUCLEOTIDE SEQUENCE</scope>
    <source>
        <strain evidence="7">ATCC 64411</strain>
    </source>
</reference>
<comment type="similarity">
    <text evidence="2">Belongs to the major facilitator superfamily.</text>
</comment>
<evidence type="ECO:0000256" key="1">
    <source>
        <dbReference type="ARBA" id="ARBA00004141"/>
    </source>
</evidence>
<name>A0A0C4E420_MAGP6</name>
<feature type="transmembrane region" description="Helical" evidence="6">
    <location>
        <begin position="12"/>
        <end position="33"/>
    </location>
</feature>